<dbReference type="SUPFAM" id="SSF48452">
    <property type="entry name" value="TPR-like"/>
    <property type="match status" value="1"/>
</dbReference>
<reference evidence="5 6" key="1">
    <citation type="submission" date="2016-07" db="EMBL/GenBank/DDBJ databases">
        <title>Genomic analysis of zinc-resistant bacterium Mucilaginibacter pedocola TBZ30.</title>
        <authorList>
            <person name="Huang J."/>
            <person name="Tang J."/>
        </authorList>
    </citation>
    <scope>NUCLEOTIDE SEQUENCE [LARGE SCALE GENOMIC DNA]</scope>
    <source>
        <strain evidence="5 6">TBZ30</strain>
    </source>
</reference>
<dbReference type="InterPro" id="IPR011990">
    <property type="entry name" value="TPR-like_helical_dom_sf"/>
</dbReference>
<sequence length="392" mass="43974">MNHDWLLLFLFAVFGLLILNVVSFVIIFLHELSHALPAMWFSKEPATIYIGSYGEDVGPKFSIGKLTVTIKPRLSYLRAGGLCTYKAVPSVFQNVVILLAGPVFTLCLAIVLLALVAGDTLQDLMRSVAAIFFIAALLNLINNLYPRKLDDDSTIYSDGKQLLDIIKHRNINKYLFKAASLFDNDDFAATLTELDKIDKAYLNEYICSLYIQSYVELKQYALLTAFRHNFMTPHLLATLTSYNCINLSFANIQLKEYEEALVLLNRAIELNEDYYALNNRGFVNNLLGNYAEAKADLDKAVALDPRSAYAVTNRAYANLKLGQLDEALTDIDTSMELNDGNSYIYLVQGMYQLETGDPASALINFETAKKLNNTTVLVDEYITLAKEKIARL</sequence>
<dbReference type="RefSeq" id="WP_078346057.1">
    <property type="nucleotide sequence ID" value="NZ_MBTF01000001.1"/>
</dbReference>
<comment type="caution">
    <text evidence="5">The sequence shown here is derived from an EMBL/GenBank/DDBJ whole genome shotgun (WGS) entry which is preliminary data.</text>
</comment>
<dbReference type="Proteomes" id="UP000189739">
    <property type="component" value="Unassembled WGS sequence"/>
</dbReference>
<gene>
    <name evidence="5" type="ORF">BC343_02080</name>
</gene>
<keyword evidence="4" id="KW-1133">Transmembrane helix</keyword>
<accession>A0A1S9PLQ8</accession>
<dbReference type="Gene3D" id="1.25.40.10">
    <property type="entry name" value="Tetratricopeptide repeat domain"/>
    <property type="match status" value="2"/>
</dbReference>
<dbReference type="PROSITE" id="PS50005">
    <property type="entry name" value="TPR"/>
    <property type="match status" value="1"/>
</dbReference>
<dbReference type="SMART" id="SM00028">
    <property type="entry name" value="TPR"/>
    <property type="match status" value="4"/>
</dbReference>
<dbReference type="InterPro" id="IPR049500">
    <property type="entry name" value="Peptidase_M50B-like"/>
</dbReference>
<evidence type="ECO:0000313" key="6">
    <source>
        <dbReference type="Proteomes" id="UP000189739"/>
    </source>
</evidence>
<evidence type="ECO:0000313" key="5">
    <source>
        <dbReference type="EMBL" id="OOQ61874.1"/>
    </source>
</evidence>
<dbReference type="InterPro" id="IPR019734">
    <property type="entry name" value="TPR_rpt"/>
</dbReference>
<dbReference type="PANTHER" id="PTHR44858">
    <property type="entry name" value="TETRATRICOPEPTIDE REPEAT PROTEIN 6"/>
    <property type="match status" value="1"/>
</dbReference>
<keyword evidence="4" id="KW-0472">Membrane</keyword>
<dbReference type="Pfam" id="PF13398">
    <property type="entry name" value="Peptidase_M50B"/>
    <property type="match status" value="1"/>
</dbReference>
<keyword evidence="2 3" id="KW-0802">TPR repeat</keyword>
<dbReference type="AlphaFoldDB" id="A0A1S9PLQ8"/>
<evidence type="ECO:0000256" key="4">
    <source>
        <dbReference type="SAM" id="Phobius"/>
    </source>
</evidence>
<keyword evidence="6" id="KW-1185">Reference proteome</keyword>
<protein>
    <submittedName>
        <fullName evidence="5">Uncharacterized protein</fullName>
    </submittedName>
</protein>
<feature type="repeat" description="TPR" evidence="3">
    <location>
        <begin position="274"/>
        <end position="307"/>
    </location>
</feature>
<feature type="transmembrane region" description="Helical" evidence="4">
    <location>
        <begin position="6"/>
        <end position="29"/>
    </location>
</feature>
<dbReference type="InterPro" id="IPR050498">
    <property type="entry name" value="Ycf3"/>
</dbReference>
<dbReference type="Pfam" id="PF13431">
    <property type="entry name" value="TPR_17"/>
    <property type="match status" value="1"/>
</dbReference>
<dbReference type="OrthoDB" id="9785181at2"/>
<dbReference type="STRING" id="1792845.BC343_02080"/>
<keyword evidence="4" id="KW-0812">Transmembrane</keyword>
<evidence type="ECO:0000256" key="3">
    <source>
        <dbReference type="PROSITE-ProRule" id="PRU00339"/>
    </source>
</evidence>
<name>A0A1S9PLQ8_9SPHI</name>
<feature type="transmembrane region" description="Helical" evidence="4">
    <location>
        <begin position="95"/>
        <end position="118"/>
    </location>
</feature>
<dbReference type="EMBL" id="MBTF01000001">
    <property type="protein sequence ID" value="OOQ61874.1"/>
    <property type="molecule type" value="Genomic_DNA"/>
</dbReference>
<keyword evidence="1" id="KW-0677">Repeat</keyword>
<feature type="transmembrane region" description="Helical" evidence="4">
    <location>
        <begin position="124"/>
        <end position="141"/>
    </location>
</feature>
<organism evidence="5 6">
    <name type="scientific">Mucilaginibacter pedocola</name>
    <dbReference type="NCBI Taxonomy" id="1792845"/>
    <lineage>
        <taxon>Bacteria</taxon>
        <taxon>Pseudomonadati</taxon>
        <taxon>Bacteroidota</taxon>
        <taxon>Sphingobacteriia</taxon>
        <taxon>Sphingobacteriales</taxon>
        <taxon>Sphingobacteriaceae</taxon>
        <taxon>Mucilaginibacter</taxon>
    </lineage>
</organism>
<proteinExistence type="predicted"/>
<evidence type="ECO:0000256" key="1">
    <source>
        <dbReference type="ARBA" id="ARBA00022737"/>
    </source>
</evidence>
<evidence type="ECO:0000256" key="2">
    <source>
        <dbReference type="ARBA" id="ARBA00022803"/>
    </source>
</evidence>
<dbReference type="Pfam" id="PF13181">
    <property type="entry name" value="TPR_8"/>
    <property type="match status" value="1"/>
</dbReference>
<dbReference type="PANTHER" id="PTHR44858:SF1">
    <property type="entry name" value="UDP-N-ACETYLGLUCOSAMINE--PEPTIDE N-ACETYLGLUCOSAMINYLTRANSFERASE SPINDLY-RELATED"/>
    <property type="match status" value="1"/>
</dbReference>